<feature type="domain" description="4Fe-4S ferredoxin-type" evidence="15">
    <location>
        <begin position="139"/>
        <end position="169"/>
    </location>
</feature>
<keyword evidence="7" id="KW-0677">Repeat</keyword>
<dbReference type="PROSITE" id="PS51379">
    <property type="entry name" value="4FE4S_FER_2"/>
    <property type="match status" value="2"/>
</dbReference>
<dbReference type="Gene3D" id="3.10.20.740">
    <property type="match status" value="1"/>
</dbReference>
<dbReference type="Gene3D" id="3.40.950.10">
    <property type="entry name" value="Fe-only Hydrogenase (Larger Subunit), Chain L, domain 3"/>
    <property type="match status" value="1"/>
</dbReference>
<dbReference type="GO" id="GO:0008901">
    <property type="term" value="F:ferredoxin hydrogenase activity"/>
    <property type="evidence" value="ECO:0007669"/>
    <property type="project" value="InterPro"/>
</dbReference>
<evidence type="ECO:0000259" key="16">
    <source>
        <dbReference type="PROSITE" id="PS51839"/>
    </source>
</evidence>
<evidence type="ECO:0000256" key="5">
    <source>
        <dbReference type="ARBA" id="ARBA00022714"/>
    </source>
</evidence>
<dbReference type="InterPro" id="IPR050340">
    <property type="entry name" value="Cytosolic_Fe-S_CAF"/>
</dbReference>
<dbReference type="Pfam" id="PF13510">
    <property type="entry name" value="Fer2_4"/>
    <property type="match status" value="1"/>
</dbReference>
<evidence type="ECO:0000256" key="11">
    <source>
        <dbReference type="ARBA" id="ARBA00023027"/>
    </source>
</evidence>
<keyword evidence="10" id="KW-0411">Iron-sulfur</keyword>
<dbReference type="PROSITE" id="PS00198">
    <property type="entry name" value="4FE4S_FER_1"/>
    <property type="match status" value="1"/>
</dbReference>
<dbReference type="Gene3D" id="3.30.70.20">
    <property type="match status" value="1"/>
</dbReference>
<comment type="cofactor">
    <cofactor evidence="13">
        <name>[2Fe-2S] cluster</name>
        <dbReference type="ChEBI" id="CHEBI:190135"/>
    </cofactor>
</comment>
<dbReference type="Pfam" id="PF10588">
    <property type="entry name" value="NADH-G_4Fe-4S_3"/>
    <property type="match status" value="1"/>
</dbReference>
<organism evidence="17 18">
    <name type="scientific">Congzhengia minquanensis</name>
    <dbReference type="NCBI Taxonomy" id="2763657"/>
    <lineage>
        <taxon>Bacteria</taxon>
        <taxon>Bacillati</taxon>
        <taxon>Bacillota</taxon>
        <taxon>Clostridia</taxon>
        <taxon>Eubacteriales</taxon>
        <taxon>Oscillospiraceae</taxon>
        <taxon>Congzhengia</taxon>
    </lineage>
</organism>
<evidence type="ECO:0000259" key="15">
    <source>
        <dbReference type="PROSITE" id="PS51379"/>
    </source>
</evidence>
<evidence type="ECO:0000256" key="6">
    <source>
        <dbReference type="ARBA" id="ARBA00022723"/>
    </source>
</evidence>
<dbReference type="InterPro" id="IPR017900">
    <property type="entry name" value="4Fe4S_Fe_S_CS"/>
</dbReference>
<feature type="domain" description="2Fe-2S ferredoxin-type" evidence="14">
    <location>
        <begin position="2"/>
        <end position="80"/>
    </location>
</feature>
<sequence>MDMVNIKINGIDLSVPQNYTILQAAREAGINIPTLCYLKDINEIGACRMCLVEVKGAKGLVTACVYPVNEGMEVYTNTAKVRKARKTVLELTLSNHDRKCLTCVRNQNCELQKLCDDLGVKDIAFEGEISHHEIDSLSPSIVRDNNKCVLCRRCVAVCKKVQTVGAIDAQGRGFTTKIGSTFGMPLSATDCVNCGQCIVACPVGALYEKDSVKDVWAALADDSKHVVVQTAPAVRAALGEEFGMPIGSRVTGKMATALKYLGFDKVFDTDFGADVTIMEEGTELINRIKEGGKLPLITSCSPGWVKFCEHNFPDFLENLSSAKSPHEMFGAILKSYYAEKTGIDPKDIYVVSVMPCTAKKFEAQRDELTNGGYADVDAVLTTRELAKMIKEAGLEFDKLPDSVFDNPFGDAATGAAVIFGATGGVMEAALRTVSEVLTGKELEKVEFSDVRGTEGIKEATVQIGDMDVKVAVAHGLGNARELLEKVRAGEADYQFIEIMGCPGGCVTGGGQPIVSSKTMCEVDLKAARAKALYDEDESLPIRKSHENPFVKTLYDEYMGEPCGHKAHELLHTHYVARERIQK</sequence>
<dbReference type="GO" id="GO:0051539">
    <property type="term" value="F:4 iron, 4 sulfur cluster binding"/>
    <property type="evidence" value="ECO:0007669"/>
    <property type="project" value="UniProtKB-KW"/>
</dbReference>
<comment type="subcellular location">
    <subcellularLocation>
        <location evidence="2">Membrane</location>
    </subcellularLocation>
</comment>
<dbReference type="Pfam" id="PF02256">
    <property type="entry name" value="Fe_hyd_SSU"/>
    <property type="match status" value="1"/>
</dbReference>
<dbReference type="SUPFAM" id="SSF54292">
    <property type="entry name" value="2Fe-2S ferredoxin-like"/>
    <property type="match status" value="1"/>
</dbReference>
<reference evidence="17" key="1">
    <citation type="submission" date="2020-08" db="EMBL/GenBank/DDBJ databases">
        <title>Genome public.</title>
        <authorList>
            <person name="Liu C."/>
            <person name="Sun Q."/>
        </authorList>
    </citation>
    <scope>NUCLEOTIDE SEQUENCE</scope>
    <source>
        <strain evidence="17">H8</strain>
    </source>
</reference>
<dbReference type="InterPro" id="IPR003149">
    <property type="entry name" value="Fe_hydrogenase_ssu"/>
</dbReference>
<evidence type="ECO:0000313" key="18">
    <source>
        <dbReference type="Proteomes" id="UP000611762"/>
    </source>
</evidence>
<dbReference type="InterPro" id="IPR017896">
    <property type="entry name" value="4Fe4S_Fe-S-bd"/>
</dbReference>
<evidence type="ECO:0000256" key="7">
    <source>
        <dbReference type="ARBA" id="ARBA00022737"/>
    </source>
</evidence>
<dbReference type="Gene3D" id="4.10.260.20">
    <property type="entry name" value="Iron hydrogenase, small subunit"/>
    <property type="match status" value="1"/>
</dbReference>
<dbReference type="CDD" id="cd00207">
    <property type="entry name" value="fer2"/>
    <property type="match status" value="1"/>
</dbReference>
<keyword evidence="5" id="KW-0001">2Fe-2S</keyword>
<dbReference type="PROSITE" id="PS51085">
    <property type="entry name" value="2FE2S_FER_2"/>
    <property type="match status" value="1"/>
</dbReference>
<evidence type="ECO:0000256" key="1">
    <source>
        <dbReference type="ARBA" id="ARBA00001966"/>
    </source>
</evidence>
<dbReference type="GO" id="GO:0005506">
    <property type="term" value="F:iron ion binding"/>
    <property type="evidence" value="ECO:0007669"/>
    <property type="project" value="InterPro"/>
</dbReference>
<evidence type="ECO:0000256" key="2">
    <source>
        <dbReference type="ARBA" id="ARBA00004370"/>
    </source>
</evidence>
<protein>
    <submittedName>
        <fullName evidence="17">Iron hydrogenase small subunit</fullName>
    </submittedName>
</protein>
<dbReference type="InterPro" id="IPR019574">
    <property type="entry name" value="NADH_UbQ_OxRdtase_Gsu_4Fe4S-bd"/>
</dbReference>
<dbReference type="GO" id="GO:0051537">
    <property type="term" value="F:2 iron, 2 sulfur cluster binding"/>
    <property type="evidence" value="ECO:0007669"/>
    <property type="project" value="UniProtKB-KW"/>
</dbReference>
<dbReference type="AlphaFoldDB" id="A0A926DKM4"/>
<evidence type="ECO:0000256" key="12">
    <source>
        <dbReference type="ARBA" id="ARBA00023136"/>
    </source>
</evidence>
<keyword evidence="11" id="KW-0520">NAD</keyword>
<evidence type="ECO:0000256" key="4">
    <source>
        <dbReference type="ARBA" id="ARBA00022485"/>
    </source>
</evidence>
<keyword evidence="9" id="KW-0408">Iron</keyword>
<dbReference type="RefSeq" id="WP_249310596.1">
    <property type="nucleotide sequence ID" value="NZ_JACRSU010000001.1"/>
</dbReference>
<keyword evidence="8" id="KW-1278">Translocase</keyword>
<evidence type="ECO:0000259" key="14">
    <source>
        <dbReference type="PROSITE" id="PS51085"/>
    </source>
</evidence>
<feature type="domain" description="4Fe-4S ferredoxin-type" evidence="15">
    <location>
        <begin position="182"/>
        <end position="211"/>
    </location>
</feature>
<dbReference type="InterPro" id="IPR036010">
    <property type="entry name" value="2Fe-2S_ferredoxin-like_sf"/>
</dbReference>
<dbReference type="InterPro" id="IPR049830">
    <property type="entry name" value="HndD"/>
</dbReference>
<dbReference type="FunFam" id="3.30.70.20:FF:000035">
    <property type="entry name" value="Iron hydrogenase 1"/>
    <property type="match status" value="1"/>
</dbReference>
<dbReference type="Pfam" id="PF02906">
    <property type="entry name" value="Fe_hyd_lg_C"/>
    <property type="match status" value="1"/>
</dbReference>
<dbReference type="SUPFAM" id="SSF53920">
    <property type="entry name" value="Fe-only hydrogenase"/>
    <property type="match status" value="1"/>
</dbReference>
<feature type="domain" description="4Fe-4S His(Cys)3-ligated-type" evidence="16">
    <location>
        <begin position="80"/>
        <end position="119"/>
    </location>
</feature>
<name>A0A926DKM4_9FIRM</name>
<keyword evidence="6" id="KW-0479">Metal-binding</keyword>
<dbReference type="GO" id="GO:0042773">
    <property type="term" value="P:ATP synthesis coupled electron transport"/>
    <property type="evidence" value="ECO:0007669"/>
    <property type="project" value="InterPro"/>
</dbReference>
<dbReference type="InterPro" id="IPR000283">
    <property type="entry name" value="NADH_UbQ_OxRdtase_75kDa_su_CS"/>
</dbReference>
<dbReference type="PROSITE" id="PS51839">
    <property type="entry name" value="4FE4S_HC3"/>
    <property type="match status" value="1"/>
</dbReference>
<keyword evidence="4" id="KW-0004">4Fe-4S</keyword>
<dbReference type="Pfam" id="PF12838">
    <property type="entry name" value="Fer4_7"/>
    <property type="match status" value="1"/>
</dbReference>
<gene>
    <name evidence="17" type="ORF">H8698_00580</name>
</gene>
<dbReference type="FunFam" id="3.10.20.740:FF:000004">
    <property type="entry name" value="NADH-quinone oxidoreductase"/>
    <property type="match status" value="1"/>
</dbReference>
<dbReference type="InterPro" id="IPR009016">
    <property type="entry name" value="Fe_hydrogenase"/>
</dbReference>
<evidence type="ECO:0000313" key="17">
    <source>
        <dbReference type="EMBL" id="MBC8539469.1"/>
    </source>
</evidence>
<comment type="caution">
    <text evidence="17">The sequence shown here is derived from an EMBL/GenBank/DDBJ whole genome shotgun (WGS) entry which is preliminary data.</text>
</comment>
<dbReference type="Gene3D" id="3.40.50.1780">
    <property type="match status" value="1"/>
</dbReference>
<dbReference type="SMART" id="SM00902">
    <property type="entry name" value="Fe_hyd_SSU"/>
    <property type="match status" value="1"/>
</dbReference>
<keyword evidence="18" id="KW-1185">Reference proteome</keyword>
<dbReference type="GO" id="GO:0008137">
    <property type="term" value="F:NADH dehydrogenase (ubiquinone) activity"/>
    <property type="evidence" value="ECO:0007669"/>
    <property type="project" value="InterPro"/>
</dbReference>
<keyword evidence="12" id="KW-0472">Membrane</keyword>
<dbReference type="InterPro" id="IPR013352">
    <property type="entry name" value="Fe_hydrogenase_subset"/>
</dbReference>
<dbReference type="InterPro" id="IPR036991">
    <property type="entry name" value="Fe_hydrogenase_ssu_sf"/>
</dbReference>
<dbReference type="NCBIfam" id="TIGR02512">
    <property type="entry name" value="FeFe_hydrog_A"/>
    <property type="match status" value="1"/>
</dbReference>
<dbReference type="GO" id="GO:0016020">
    <property type="term" value="C:membrane"/>
    <property type="evidence" value="ECO:0007669"/>
    <property type="project" value="UniProtKB-SubCell"/>
</dbReference>
<dbReference type="InterPro" id="IPR001041">
    <property type="entry name" value="2Fe-2S_ferredoxin-type"/>
</dbReference>
<evidence type="ECO:0000256" key="8">
    <source>
        <dbReference type="ARBA" id="ARBA00022967"/>
    </source>
</evidence>
<dbReference type="EMBL" id="JACRSU010000001">
    <property type="protein sequence ID" value="MBC8539469.1"/>
    <property type="molecule type" value="Genomic_DNA"/>
</dbReference>
<comment type="similarity">
    <text evidence="3">Belongs to the complex I 75 kDa subunit family.</text>
</comment>
<evidence type="ECO:0000256" key="3">
    <source>
        <dbReference type="ARBA" id="ARBA00005404"/>
    </source>
</evidence>
<evidence type="ECO:0000256" key="10">
    <source>
        <dbReference type="ARBA" id="ARBA00023014"/>
    </source>
</evidence>
<dbReference type="NCBIfam" id="NF040763">
    <property type="entry name" value="FeFe_hydrog_A6"/>
    <property type="match status" value="1"/>
</dbReference>
<comment type="cofactor">
    <cofactor evidence="1">
        <name>[4Fe-4S] cluster</name>
        <dbReference type="ChEBI" id="CHEBI:49883"/>
    </cofactor>
</comment>
<evidence type="ECO:0000256" key="9">
    <source>
        <dbReference type="ARBA" id="ARBA00023004"/>
    </source>
</evidence>
<proteinExistence type="inferred from homology"/>
<dbReference type="SUPFAM" id="SSF54862">
    <property type="entry name" value="4Fe-4S ferredoxins"/>
    <property type="match status" value="1"/>
</dbReference>
<dbReference type="Proteomes" id="UP000611762">
    <property type="component" value="Unassembled WGS sequence"/>
</dbReference>
<dbReference type="InterPro" id="IPR004108">
    <property type="entry name" value="Fe_hydrogenase_lsu_C"/>
</dbReference>
<dbReference type="PANTHER" id="PTHR11615">
    <property type="entry name" value="NITRATE, FORMATE, IRON DEHYDROGENASE"/>
    <property type="match status" value="1"/>
</dbReference>
<dbReference type="PROSITE" id="PS00641">
    <property type="entry name" value="COMPLEX1_75K_1"/>
    <property type="match status" value="1"/>
</dbReference>
<evidence type="ECO:0000256" key="13">
    <source>
        <dbReference type="ARBA" id="ARBA00034078"/>
    </source>
</evidence>
<accession>A0A926DKM4</accession>
<dbReference type="SMART" id="SM00929">
    <property type="entry name" value="NADH-G_4Fe-4S_3"/>
    <property type="match status" value="1"/>
</dbReference>